<reference evidence="2 3" key="1">
    <citation type="submission" date="2020-04" db="EMBL/GenBank/DDBJ databases">
        <authorList>
            <person name="Yin C."/>
        </authorList>
    </citation>
    <scope>NUCLEOTIDE SEQUENCE [LARGE SCALE GENOMIC DNA]</scope>
    <source>
        <strain evidence="2 3">Ak56</strain>
    </source>
</reference>
<sequence length="278" mass="31501">MKCKLLPLFLVLLLIGSSVFAQEKKDSASTPAVDSTEKTTFTTFSLIFGKYPKHREGIYVTRGGEGALLSFASMKENGEHMRNIPRFTLFFNVGTNFNKDVSKNLGFFTGINIKNIGLISKPTDSLKLKQRVYTLGVPLGFKIGDVTGGSFFFFAGGEIDLAFNYKEKQFIDGKKVHKFNEWFSDRTPLLMPSVFAGFRVNPGFGLKVQYYPQNFFNQDFKTKDKATGNSIYPYKNLEANLVFVTLGYNFSGVNYFKVKRKSHYMKMKSGKAEFEVNY</sequence>
<gene>
    <name evidence="2" type="ORF">HGH91_12230</name>
</gene>
<organism evidence="2 3">
    <name type="scientific">Chitinophaga eiseniae</name>
    <dbReference type="NCBI Taxonomy" id="634771"/>
    <lineage>
        <taxon>Bacteria</taxon>
        <taxon>Pseudomonadati</taxon>
        <taxon>Bacteroidota</taxon>
        <taxon>Chitinophagia</taxon>
        <taxon>Chitinophagales</taxon>
        <taxon>Chitinophagaceae</taxon>
        <taxon>Chitinophaga</taxon>
    </lineage>
</organism>
<evidence type="ECO:0000313" key="3">
    <source>
        <dbReference type="Proteomes" id="UP000552864"/>
    </source>
</evidence>
<protein>
    <recommendedName>
        <fullName evidence="4">Outer membrane protein beta-barrel domain-containing protein</fullName>
    </recommendedName>
</protein>
<evidence type="ECO:0000256" key="1">
    <source>
        <dbReference type="SAM" id="SignalP"/>
    </source>
</evidence>
<feature type="signal peptide" evidence="1">
    <location>
        <begin position="1"/>
        <end position="21"/>
    </location>
</feature>
<accession>A0A847SQ27</accession>
<proteinExistence type="predicted"/>
<comment type="caution">
    <text evidence="2">The sequence shown here is derived from an EMBL/GenBank/DDBJ whole genome shotgun (WGS) entry which is preliminary data.</text>
</comment>
<keyword evidence="3" id="KW-1185">Reference proteome</keyword>
<dbReference type="EMBL" id="JABAHZ010000002">
    <property type="protein sequence ID" value="NLR79399.1"/>
    <property type="molecule type" value="Genomic_DNA"/>
</dbReference>
<evidence type="ECO:0008006" key="4">
    <source>
        <dbReference type="Google" id="ProtNLM"/>
    </source>
</evidence>
<dbReference type="Proteomes" id="UP000552864">
    <property type="component" value="Unassembled WGS sequence"/>
</dbReference>
<dbReference type="RefSeq" id="WP_168738703.1">
    <property type="nucleotide sequence ID" value="NZ_JABAHZ010000002.1"/>
</dbReference>
<evidence type="ECO:0000313" key="2">
    <source>
        <dbReference type="EMBL" id="NLR79399.1"/>
    </source>
</evidence>
<feature type="chain" id="PRO_5032848431" description="Outer membrane protein beta-barrel domain-containing protein" evidence="1">
    <location>
        <begin position="22"/>
        <end position="278"/>
    </location>
</feature>
<dbReference type="AlphaFoldDB" id="A0A847SQ27"/>
<keyword evidence="1" id="KW-0732">Signal</keyword>
<name>A0A847SQ27_9BACT</name>